<dbReference type="Pfam" id="PF14011">
    <property type="entry name" value="ESX-1_EspG"/>
    <property type="match status" value="1"/>
</dbReference>
<evidence type="ECO:0000256" key="3">
    <source>
        <dbReference type="ARBA" id="ARBA00022490"/>
    </source>
</evidence>
<evidence type="ECO:0000256" key="2">
    <source>
        <dbReference type="ARBA" id="ARBA00006411"/>
    </source>
</evidence>
<name>A0ABW2C928_9PSEU</name>
<keyword evidence="6" id="KW-1185">Reference proteome</keyword>
<evidence type="ECO:0000256" key="1">
    <source>
        <dbReference type="ARBA" id="ARBA00004496"/>
    </source>
</evidence>
<evidence type="ECO:0000313" key="6">
    <source>
        <dbReference type="Proteomes" id="UP001596337"/>
    </source>
</evidence>
<gene>
    <name evidence="5" type="ORF">ACFQGD_28345</name>
</gene>
<keyword evidence="4" id="KW-0143">Chaperone</keyword>
<dbReference type="RefSeq" id="WP_345406461.1">
    <property type="nucleotide sequence ID" value="NZ_BAABLA010000122.1"/>
</dbReference>
<accession>A0ABW2C928</accession>
<organism evidence="5 6">
    <name type="scientific">Haloechinothrix salitolerans</name>
    <dbReference type="NCBI Taxonomy" id="926830"/>
    <lineage>
        <taxon>Bacteria</taxon>
        <taxon>Bacillati</taxon>
        <taxon>Actinomycetota</taxon>
        <taxon>Actinomycetes</taxon>
        <taxon>Pseudonocardiales</taxon>
        <taxon>Pseudonocardiaceae</taxon>
        <taxon>Haloechinothrix</taxon>
    </lineage>
</organism>
<comment type="similarity">
    <text evidence="2">Belongs to the EspG family.</text>
</comment>
<dbReference type="InterPro" id="IPR025734">
    <property type="entry name" value="EspG"/>
</dbReference>
<dbReference type="EMBL" id="JBHSXX010000001">
    <property type="protein sequence ID" value="MFC6871037.1"/>
    <property type="molecule type" value="Genomic_DNA"/>
</dbReference>
<keyword evidence="3" id="KW-0963">Cytoplasm</keyword>
<dbReference type="Proteomes" id="UP001596337">
    <property type="component" value="Unassembled WGS sequence"/>
</dbReference>
<evidence type="ECO:0000313" key="5">
    <source>
        <dbReference type="EMBL" id="MFC6871037.1"/>
    </source>
</evidence>
<comment type="subcellular location">
    <subcellularLocation>
        <location evidence="1">Cytoplasm</location>
    </subcellularLocation>
</comment>
<reference evidence="6" key="1">
    <citation type="journal article" date="2019" name="Int. J. Syst. Evol. Microbiol.">
        <title>The Global Catalogue of Microorganisms (GCM) 10K type strain sequencing project: providing services to taxonomists for standard genome sequencing and annotation.</title>
        <authorList>
            <consortium name="The Broad Institute Genomics Platform"/>
            <consortium name="The Broad Institute Genome Sequencing Center for Infectious Disease"/>
            <person name="Wu L."/>
            <person name="Ma J."/>
        </authorList>
    </citation>
    <scope>NUCLEOTIDE SEQUENCE [LARGE SCALE GENOMIC DNA]</scope>
    <source>
        <strain evidence="6">KCTC 32255</strain>
    </source>
</reference>
<evidence type="ECO:0000256" key="4">
    <source>
        <dbReference type="ARBA" id="ARBA00023186"/>
    </source>
</evidence>
<comment type="caution">
    <text evidence="5">The sequence shown here is derived from an EMBL/GenBank/DDBJ whole genome shotgun (WGS) entry which is preliminary data.</text>
</comment>
<protein>
    <submittedName>
        <fullName evidence="5">ESX secretion-associated protein EspG</fullName>
    </submittedName>
</protein>
<proteinExistence type="inferred from homology"/>
<sequence length="255" mass="27787">MYGPILAASPRALELAAEWEKAGPLNPVLRAIDVYYGPDDEAPDPAAELIDAELAERERRVSDTLLDLLPPLCAASLEYVADFRVENRKYTALSASTGTAAAFAVRERDLDADTDIVRFREIGVDELLDALLDLLNLRPGAGKLISVAVTEARLQRDGSTDQPPSEELTQLRALLARPVVGPAVEIAVGARDGMGKHHYTHQPLHIAALDWGHFITYTTGDGRDERFYGGPATREYVRDALATLREGLAVGNPHR</sequence>